<feature type="region of interest" description="Disordered" evidence="2">
    <location>
        <begin position="347"/>
        <end position="379"/>
    </location>
</feature>
<evidence type="ECO:0000256" key="2">
    <source>
        <dbReference type="SAM" id="MobiDB-lite"/>
    </source>
</evidence>
<organism evidence="3 4">
    <name type="scientific">Triparma verrucosa</name>
    <dbReference type="NCBI Taxonomy" id="1606542"/>
    <lineage>
        <taxon>Eukaryota</taxon>
        <taxon>Sar</taxon>
        <taxon>Stramenopiles</taxon>
        <taxon>Ochrophyta</taxon>
        <taxon>Bolidophyceae</taxon>
        <taxon>Parmales</taxon>
        <taxon>Triparmaceae</taxon>
        <taxon>Triparma</taxon>
    </lineage>
</organism>
<comment type="caution">
    <text evidence="3">The sequence shown here is derived from an EMBL/GenBank/DDBJ whole genome shotgun (WGS) entry which is preliminary data.</text>
</comment>
<feature type="coiled-coil region" evidence="1">
    <location>
        <begin position="31"/>
        <end position="91"/>
    </location>
</feature>
<evidence type="ECO:0000313" key="3">
    <source>
        <dbReference type="EMBL" id="GMH93742.1"/>
    </source>
</evidence>
<accession>A0A9W7BU06</accession>
<protein>
    <submittedName>
        <fullName evidence="3">Uncharacterized protein</fullName>
    </submittedName>
</protein>
<reference evidence="4" key="1">
    <citation type="journal article" date="2023" name="Commun. Biol.">
        <title>Genome analysis of Parmales, the sister group of diatoms, reveals the evolutionary specialization of diatoms from phago-mixotrophs to photoautotrophs.</title>
        <authorList>
            <person name="Ban H."/>
            <person name="Sato S."/>
            <person name="Yoshikawa S."/>
            <person name="Yamada K."/>
            <person name="Nakamura Y."/>
            <person name="Ichinomiya M."/>
            <person name="Sato N."/>
            <person name="Blanc-Mathieu R."/>
            <person name="Endo H."/>
            <person name="Kuwata A."/>
            <person name="Ogata H."/>
        </authorList>
    </citation>
    <scope>NUCLEOTIDE SEQUENCE [LARGE SCALE GENOMIC DNA]</scope>
    <source>
        <strain evidence="4">NIES 3699</strain>
    </source>
</reference>
<feature type="compositionally biased region" description="Pro residues" evidence="2">
    <location>
        <begin position="359"/>
        <end position="374"/>
    </location>
</feature>
<keyword evidence="4" id="KW-1185">Reference proteome</keyword>
<name>A0A9W7BU06_9STRA</name>
<dbReference type="AlphaFoldDB" id="A0A9W7BU06"/>
<evidence type="ECO:0000313" key="4">
    <source>
        <dbReference type="Proteomes" id="UP001165160"/>
    </source>
</evidence>
<sequence length="439" mass="47784">MSQPHCFHPPSLSPTPQSSLAFCDKCIRELLEPLLTRQAELQAELKSLKQQSSPASLFPPSPTPQELVQKLNALRQQVFEKKQRNQKLSLEILQKQASAASPHNTPQNLPLHTETLNSLHSTLLPPLLSTYHTTCRTVYNLIDLKLYQLLTSFALTSSPSSLPTILNIPWVHDLSRYYPPLPSNPGLRSHVLRTAPTVLSLICSILTQLKAILLLSPGDGYIHTSNIDIVVLDGTNQVYGICDGYGNVYKLTLTVSNEGSSPPPPTSPFSRDTPPSPQQKSKDTSDIPDTTSDPFKVDTTRRRNSSIDALLGGASVLAGGASVIAGGTLNVGKSLLMKGFGSLSSSFSEEAAPQRQIPNPNPNPDPQHPPLPPPAEDKIPKSFSTGVTILASYIIRICVDQGVEVNRLQSMDFIGNLCRLRDVLEFRLNSAEISNKVEA</sequence>
<gene>
    <name evidence="3" type="ORF">TrVE_jg12168</name>
</gene>
<evidence type="ECO:0000256" key="1">
    <source>
        <dbReference type="SAM" id="Coils"/>
    </source>
</evidence>
<keyword evidence="1" id="KW-0175">Coiled coil</keyword>
<proteinExistence type="predicted"/>
<dbReference type="Proteomes" id="UP001165160">
    <property type="component" value="Unassembled WGS sequence"/>
</dbReference>
<feature type="region of interest" description="Disordered" evidence="2">
    <location>
        <begin position="256"/>
        <end position="300"/>
    </location>
</feature>
<feature type="compositionally biased region" description="Low complexity" evidence="2">
    <location>
        <begin position="347"/>
        <end position="358"/>
    </location>
</feature>
<dbReference type="EMBL" id="BRXX01000145">
    <property type="protein sequence ID" value="GMH93742.1"/>
    <property type="molecule type" value="Genomic_DNA"/>
</dbReference>